<dbReference type="InterPro" id="IPR036388">
    <property type="entry name" value="WH-like_DNA-bd_sf"/>
</dbReference>
<evidence type="ECO:0000256" key="1">
    <source>
        <dbReference type="ARBA" id="ARBA00007957"/>
    </source>
</evidence>
<dbReference type="CDD" id="cd07153">
    <property type="entry name" value="Fur_like"/>
    <property type="match status" value="1"/>
</dbReference>
<dbReference type="Pfam" id="PF01475">
    <property type="entry name" value="FUR"/>
    <property type="match status" value="1"/>
</dbReference>
<feature type="binding site" evidence="7">
    <location>
        <position position="144"/>
    </location>
    <ligand>
        <name>Zn(2+)</name>
        <dbReference type="ChEBI" id="CHEBI:29105"/>
    </ligand>
</feature>
<evidence type="ECO:0000256" key="2">
    <source>
        <dbReference type="ARBA" id="ARBA00022491"/>
    </source>
</evidence>
<evidence type="ECO:0000313" key="12">
    <source>
        <dbReference type="Proteomes" id="UP000266042"/>
    </source>
</evidence>
<keyword evidence="6" id="KW-0804">Transcription</keyword>
<dbReference type="Proteomes" id="UP000266042">
    <property type="component" value="Unassembled WGS sequence"/>
</dbReference>
<comment type="cofactor">
    <cofactor evidence="8">
        <name>Mn(2+)</name>
        <dbReference type="ChEBI" id="CHEBI:29035"/>
    </cofactor>
    <cofactor evidence="8">
        <name>Fe(2+)</name>
        <dbReference type="ChEBI" id="CHEBI:29033"/>
    </cofactor>
    <text evidence="8">Binds 1 Mn(2+) or Fe(2+) ion per subunit.</text>
</comment>
<evidence type="ECO:0000256" key="5">
    <source>
        <dbReference type="ARBA" id="ARBA00023125"/>
    </source>
</evidence>
<evidence type="ECO:0000313" key="11">
    <source>
        <dbReference type="Proteomes" id="UP000265724"/>
    </source>
</evidence>
<evidence type="ECO:0000313" key="9">
    <source>
        <dbReference type="EMBL" id="RIE11841.1"/>
    </source>
</evidence>
<evidence type="ECO:0000256" key="6">
    <source>
        <dbReference type="ARBA" id="ARBA00023163"/>
    </source>
</evidence>
<reference evidence="11 12" key="1">
    <citation type="submission" date="2018-09" db="EMBL/GenBank/DDBJ databases">
        <title>Discovery and Ecogenomic Context for Candidatus Cryosericales, a Global Caldiserica Order Active in Thawing Permafrost.</title>
        <authorList>
            <person name="Martinez M.A."/>
            <person name="Woodcroft B.J."/>
            <person name="Ignacio Espinoza J.C."/>
            <person name="Zayed A."/>
            <person name="Singleton C.M."/>
            <person name="Boyd J."/>
            <person name="Li Y.-F."/>
            <person name="Purvine S."/>
            <person name="Maughan H."/>
            <person name="Hodgkins S.B."/>
            <person name="Anderson D."/>
            <person name="Sederholm M."/>
            <person name="Temperton B."/>
            <person name="Saleska S.R."/>
            <person name="Tyson G.W."/>
            <person name="Rich V.I."/>
        </authorList>
    </citation>
    <scope>NUCLEOTIDE SEQUENCE [LARGE SCALE GENOMIC DNA]</scope>
    <source>
        <strain evidence="10 11">SMC2</strain>
        <strain evidence="9 12">SMC3</strain>
    </source>
</reference>
<feature type="binding site" evidence="8">
    <location>
        <position position="116"/>
    </location>
    <ligand>
        <name>Fe cation</name>
        <dbReference type="ChEBI" id="CHEBI:24875"/>
    </ligand>
</feature>
<accession>A0A398DLX0</accession>
<dbReference type="InterPro" id="IPR036390">
    <property type="entry name" value="WH_DNA-bd_sf"/>
</dbReference>
<dbReference type="GO" id="GO:1900376">
    <property type="term" value="P:regulation of secondary metabolite biosynthetic process"/>
    <property type="evidence" value="ECO:0007669"/>
    <property type="project" value="TreeGrafter"/>
</dbReference>
<dbReference type="RefSeq" id="WP_119088118.1">
    <property type="nucleotide sequence ID" value="NZ_QXIV01000050.1"/>
</dbReference>
<evidence type="ECO:0000256" key="3">
    <source>
        <dbReference type="ARBA" id="ARBA00022833"/>
    </source>
</evidence>
<keyword evidence="2" id="KW-0678">Repressor</keyword>
<proteinExistence type="inferred from homology"/>
<evidence type="ECO:0000256" key="4">
    <source>
        <dbReference type="ARBA" id="ARBA00023015"/>
    </source>
</evidence>
<dbReference type="InterPro" id="IPR043135">
    <property type="entry name" value="Fur_C"/>
</dbReference>
<dbReference type="GO" id="GO:0000976">
    <property type="term" value="F:transcription cis-regulatory region binding"/>
    <property type="evidence" value="ECO:0007669"/>
    <property type="project" value="TreeGrafter"/>
</dbReference>
<keyword evidence="7" id="KW-0479">Metal-binding</keyword>
<dbReference type="PANTHER" id="PTHR33202">
    <property type="entry name" value="ZINC UPTAKE REGULATION PROTEIN"/>
    <property type="match status" value="1"/>
</dbReference>
<comment type="caution">
    <text evidence="9">The sequence shown here is derived from an EMBL/GenBank/DDBJ whole genome shotgun (WGS) entry which is preliminary data.</text>
</comment>
<comment type="similarity">
    <text evidence="1">Belongs to the Fur family.</text>
</comment>
<dbReference type="AlphaFoldDB" id="A0A398DLX0"/>
<keyword evidence="11" id="KW-1185">Reference proteome</keyword>
<evidence type="ECO:0000256" key="7">
    <source>
        <dbReference type="PIRSR" id="PIRSR602481-1"/>
    </source>
</evidence>
<feature type="binding site" evidence="8">
    <location>
        <position position="95"/>
    </location>
    <ligand>
        <name>Fe cation</name>
        <dbReference type="ChEBI" id="CHEBI:24875"/>
    </ligand>
</feature>
<sequence length="158" mass="17891">MDSEHRHEAGANQVPGQLKGFRMTRDRRIILQVLRESGIPLTAEDILERVNATMPDIALSTVYRTLDELVSRGSMQRTLLSNDGHAFFELVGHAHRHYMVCLGCHQMFPIRKCPVEDSVDSAAEDLGFEVTDHSLVLYGYCRHCRSGRQSPGSDQRIR</sequence>
<organism evidence="9 12">
    <name type="scientific">Candidatus Cryosericum hinesii</name>
    <dbReference type="NCBI Taxonomy" id="2290915"/>
    <lineage>
        <taxon>Bacteria</taxon>
        <taxon>Pseudomonadati</taxon>
        <taxon>Caldisericota/Cryosericota group</taxon>
        <taxon>Candidatus Cryosericota</taxon>
        <taxon>Candidatus Cryosericia</taxon>
        <taxon>Candidatus Cryosericales</taxon>
        <taxon>Candidatus Cryosericaceae</taxon>
        <taxon>Candidatus Cryosericum</taxon>
    </lineage>
</organism>
<dbReference type="Gene3D" id="1.10.10.10">
    <property type="entry name" value="Winged helix-like DNA-binding domain superfamily/Winged helix DNA-binding domain"/>
    <property type="match status" value="1"/>
</dbReference>
<dbReference type="SUPFAM" id="SSF46785">
    <property type="entry name" value="Winged helix' DNA-binding domain"/>
    <property type="match status" value="1"/>
</dbReference>
<evidence type="ECO:0000256" key="8">
    <source>
        <dbReference type="PIRSR" id="PIRSR602481-2"/>
    </source>
</evidence>
<comment type="cofactor">
    <cofactor evidence="7">
        <name>Zn(2+)</name>
        <dbReference type="ChEBI" id="CHEBI:29105"/>
    </cofactor>
    <text evidence="7">Binds 1 zinc ion per subunit.</text>
</comment>
<dbReference type="Gene3D" id="3.30.1490.190">
    <property type="match status" value="1"/>
</dbReference>
<dbReference type="EMBL" id="QXIX01000056">
    <property type="protein sequence ID" value="RIE12002.1"/>
    <property type="molecule type" value="Genomic_DNA"/>
</dbReference>
<evidence type="ECO:0000313" key="10">
    <source>
        <dbReference type="EMBL" id="RIE12002.1"/>
    </source>
</evidence>
<feature type="binding site" evidence="7">
    <location>
        <position position="101"/>
    </location>
    <ligand>
        <name>Zn(2+)</name>
        <dbReference type="ChEBI" id="CHEBI:29105"/>
    </ligand>
</feature>
<dbReference type="GO" id="GO:0003700">
    <property type="term" value="F:DNA-binding transcription factor activity"/>
    <property type="evidence" value="ECO:0007669"/>
    <property type="project" value="InterPro"/>
</dbReference>
<gene>
    <name evidence="10" type="ORF">SMC2_07980</name>
    <name evidence="9" type="ORF">SMC3_08625</name>
</gene>
<dbReference type="Proteomes" id="UP000265724">
    <property type="component" value="Unassembled WGS sequence"/>
</dbReference>
<keyword evidence="3 7" id="KW-0862">Zinc</keyword>
<protein>
    <submittedName>
        <fullName evidence="9">Transcriptional repressor</fullName>
    </submittedName>
</protein>
<feature type="binding site" evidence="7">
    <location>
        <position position="141"/>
    </location>
    <ligand>
        <name>Zn(2+)</name>
        <dbReference type="ChEBI" id="CHEBI:29105"/>
    </ligand>
</feature>
<feature type="binding site" evidence="8">
    <location>
        <position position="133"/>
    </location>
    <ligand>
        <name>Fe cation</name>
        <dbReference type="ChEBI" id="CHEBI:24875"/>
    </ligand>
</feature>
<feature type="binding site" evidence="7">
    <location>
        <position position="104"/>
    </location>
    <ligand>
        <name>Zn(2+)</name>
        <dbReference type="ChEBI" id="CHEBI:29105"/>
    </ligand>
</feature>
<dbReference type="EMBL" id="QXIW01000033">
    <property type="protein sequence ID" value="RIE11841.1"/>
    <property type="molecule type" value="Genomic_DNA"/>
</dbReference>
<keyword evidence="4" id="KW-0805">Transcription regulation</keyword>
<keyword evidence="8" id="KW-0408">Iron</keyword>
<dbReference type="InterPro" id="IPR002481">
    <property type="entry name" value="FUR"/>
</dbReference>
<dbReference type="GO" id="GO:0045892">
    <property type="term" value="P:negative regulation of DNA-templated transcription"/>
    <property type="evidence" value="ECO:0007669"/>
    <property type="project" value="TreeGrafter"/>
</dbReference>
<dbReference type="PANTHER" id="PTHR33202:SF7">
    <property type="entry name" value="FERRIC UPTAKE REGULATION PROTEIN"/>
    <property type="match status" value="1"/>
</dbReference>
<name>A0A398DLX0_9BACT</name>
<dbReference type="GO" id="GO:0008270">
    <property type="term" value="F:zinc ion binding"/>
    <property type="evidence" value="ECO:0007669"/>
    <property type="project" value="TreeGrafter"/>
</dbReference>
<keyword evidence="5" id="KW-0238">DNA-binding</keyword>